<keyword evidence="2" id="KW-1185">Reference proteome</keyword>
<dbReference type="EMBL" id="JAYKXH010000018">
    <property type="protein sequence ID" value="KAK7137447.1"/>
    <property type="molecule type" value="Genomic_DNA"/>
</dbReference>
<comment type="caution">
    <text evidence="1">The sequence shown here is derived from an EMBL/GenBank/DDBJ whole genome shotgun (WGS) entry which is preliminary data.</text>
</comment>
<proteinExistence type="predicted"/>
<reference evidence="1 2" key="1">
    <citation type="submission" date="2024-02" db="EMBL/GenBank/DDBJ databases">
        <title>Chromosome-level genome assembly of the Eurasian Minnow (Phoxinus phoxinus).</title>
        <authorList>
            <person name="Oriowo T.O."/>
            <person name="Martin S."/>
            <person name="Stange M."/>
            <person name="Chrysostomakis Y."/>
            <person name="Brown T."/>
            <person name="Winkler S."/>
            <person name="Kukowka S."/>
            <person name="Myers E.W."/>
            <person name="Bohne A."/>
        </authorList>
    </citation>
    <scope>NUCLEOTIDE SEQUENCE [LARGE SCALE GENOMIC DNA]</scope>
    <source>
        <strain evidence="1">ZFMK-TIS-60720</strain>
        <tissue evidence="1">Whole Organism</tissue>
    </source>
</reference>
<gene>
    <name evidence="1" type="ORF">R3I93_017516</name>
</gene>
<dbReference type="Proteomes" id="UP001364617">
    <property type="component" value="Unassembled WGS sequence"/>
</dbReference>
<sequence>MDRLNITDTKGLADKAEVIKVAGERHGVWSPGWSPRGTKDLQVYIGERIKTTLKRRRRSELVVDLEKKKLNQSL</sequence>
<accession>A0AAN9GYC7</accession>
<evidence type="ECO:0000313" key="1">
    <source>
        <dbReference type="EMBL" id="KAK7137447.1"/>
    </source>
</evidence>
<name>A0AAN9GYC7_9TELE</name>
<protein>
    <submittedName>
        <fullName evidence="1">Uncharacterized protein</fullName>
    </submittedName>
</protein>
<organism evidence="1 2">
    <name type="scientific">Phoxinus phoxinus</name>
    <name type="common">Eurasian minnow</name>
    <dbReference type="NCBI Taxonomy" id="58324"/>
    <lineage>
        <taxon>Eukaryota</taxon>
        <taxon>Metazoa</taxon>
        <taxon>Chordata</taxon>
        <taxon>Craniata</taxon>
        <taxon>Vertebrata</taxon>
        <taxon>Euteleostomi</taxon>
        <taxon>Actinopterygii</taxon>
        <taxon>Neopterygii</taxon>
        <taxon>Teleostei</taxon>
        <taxon>Ostariophysi</taxon>
        <taxon>Cypriniformes</taxon>
        <taxon>Leuciscidae</taxon>
        <taxon>Phoxininae</taxon>
        <taxon>Phoxinus</taxon>
    </lineage>
</organism>
<evidence type="ECO:0000313" key="2">
    <source>
        <dbReference type="Proteomes" id="UP001364617"/>
    </source>
</evidence>
<dbReference type="AlphaFoldDB" id="A0AAN9GYC7"/>